<evidence type="ECO:0000259" key="5">
    <source>
        <dbReference type="Pfam" id="PF00700"/>
    </source>
</evidence>
<dbReference type="PANTHER" id="PTHR42792:SF1">
    <property type="entry name" value="FLAGELLAR HOOK-ASSOCIATED PROTEIN 3"/>
    <property type="match status" value="1"/>
</dbReference>
<evidence type="ECO:0000259" key="4">
    <source>
        <dbReference type="Pfam" id="PF00669"/>
    </source>
</evidence>
<reference evidence="6 7" key="1">
    <citation type="submission" date="2020-04" db="EMBL/GenBank/DDBJ databases">
        <title>Bacillus sp. UniB3 isolated from commercial digestive syrup.</title>
        <authorList>
            <person name="Thorat V."/>
            <person name="Kirdat K."/>
            <person name="Tiwarekar B."/>
            <person name="Yadav A."/>
        </authorList>
    </citation>
    <scope>NUCLEOTIDE SEQUENCE [LARGE SCALE GENOMIC DNA]</scope>
    <source>
        <strain evidence="6 7">UniB3</strain>
    </source>
</reference>
<feature type="domain" description="Flagellin C-terminal" evidence="5">
    <location>
        <begin position="213"/>
        <end position="295"/>
    </location>
</feature>
<comment type="similarity">
    <text evidence="2">Belongs to the bacterial flagellin family.</text>
</comment>
<gene>
    <name evidence="6" type="primary">flgL</name>
    <name evidence="6" type="ORF">HHU08_20040</name>
</gene>
<keyword evidence="3" id="KW-0975">Bacterial flagellum</keyword>
<comment type="subcellular location">
    <subcellularLocation>
        <location evidence="1">Bacterial flagellum</location>
    </subcellularLocation>
</comment>
<dbReference type="GO" id="GO:0005198">
    <property type="term" value="F:structural molecule activity"/>
    <property type="evidence" value="ECO:0007669"/>
    <property type="project" value="InterPro"/>
</dbReference>
<dbReference type="EMBL" id="JABBPK010000001">
    <property type="protein sequence ID" value="NMO79247.1"/>
    <property type="molecule type" value="Genomic_DNA"/>
</dbReference>
<dbReference type="InterPro" id="IPR001029">
    <property type="entry name" value="Flagellin_N"/>
</dbReference>
<evidence type="ECO:0000256" key="2">
    <source>
        <dbReference type="ARBA" id="ARBA00005709"/>
    </source>
</evidence>
<dbReference type="Gene3D" id="1.20.1330.10">
    <property type="entry name" value="f41 fragment of flagellin, N-terminal domain"/>
    <property type="match status" value="1"/>
</dbReference>
<dbReference type="Pfam" id="PF00700">
    <property type="entry name" value="Flagellin_C"/>
    <property type="match status" value="1"/>
</dbReference>
<dbReference type="SUPFAM" id="SSF64518">
    <property type="entry name" value="Phase 1 flagellin"/>
    <property type="match status" value="1"/>
</dbReference>
<organism evidence="6 7">
    <name type="scientific">Niallia alba</name>
    <dbReference type="NCBI Taxonomy" id="2729105"/>
    <lineage>
        <taxon>Bacteria</taxon>
        <taxon>Bacillati</taxon>
        <taxon>Bacillota</taxon>
        <taxon>Bacilli</taxon>
        <taxon>Bacillales</taxon>
        <taxon>Bacillaceae</taxon>
        <taxon>Niallia</taxon>
    </lineage>
</organism>
<comment type="caution">
    <text evidence="6">The sequence shown here is derived from an EMBL/GenBank/DDBJ whole genome shotgun (WGS) entry which is preliminary data.</text>
</comment>
<dbReference type="PANTHER" id="PTHR42792">
    <property type="entry name" value="FLAGELLIN"/>
    <property type="match status" value="1"/>
</dbReference>
<dbReference type="Proteomes" id="UP000588491">
    <property type="component" value="Unassembled WGS sequence"/>
</dbReference>
<dbReference type="RefSeq" id="WP_169189132.1">
    <property type="nucleotide sequence ID" value="NZ_JABBPK010000001.1"/>
</dbReference>
<accession>A0A7Y0PNM2</accession>
<dbReference type="GO" id="GO:0009424">
    <property type="term" value="C:bacterial-type flagellum hook"/>
    <property type="evidence" value="ECO:0007669"/>
    <property type="project" value="InterPro"/>
</dbReference>
<feature type="domain" description="Flagellin N-terminal" evidence="4">
    <location>
        <begin position="5"/>
        <end position="138"/>
    </location>
</feature>
<name>A0A7Y0PNM2_9BACI</name>
<evidence type="ECO:0000256" key="3">
    <source>
        <dbReference type="ARBA" id="ARBA00023143"/>
    </source>
</evidence>
<dbReference type="GO" id="GO:0071973">
    <property type="term" value="P:bacterial-type flagellum-dependent cell motility"/>
    <property type="evidence" value="ECO:0007669"/>
    <property type="project" value="InterPro"/>
</dbReference>
<proteinExistence type="inferred from homology"/>
<protein>
    <submittedName>
        <fullName evidence="6">Flagellar hook-associated protein FlgL</fullName>
    </submittedName>
</protein>
<keyword evidence="7" id="KW-1185">Reference proteome</keyword>
<keyword evidence="6" id="KW-0966">Cell projection</keyword>
<evidence type="ECO:0000313" key="6">
    <source>
        <dbReference type="EMBL" id="NMO79247.1"/>
    </source>
</evidence>
<dbReference type="InterPro" id="IPR001492">
    <property type="entry name" value="Flagellin"/>
</dbReference>
<dbReference type="InterPro" id="IPR046358">
    <property type="entry name" value="Flagellin_C"/>
</dbReference>
<keyword evidence="6" id="KW-0969">Cilium</keyword>
<evidence type="ECO:0000256" key="1">
    <source>
        <dbReference type="ARBA" id="ARBA00004365"/>
    </source>
</evidence>
<sequence>MRVTQSMVSANSLRNISSSYNKLAELNNQVATGKKITKPSDDPVVAMKGMYFRSNLNQVEQYKRNLSELHLWMDNSEAGLEQATSGLDRARELLLQGKNDTNSGDERAAIAKEIGQLKDDLVNVANTKVNGKFIFHGTDVSNPLVTSGSPPTVAANINDPAIDNYGVEVSQGITMKANVSPASTFNQEMFDVMQGIEDKFNNNDTEGLDDLLERLDKVLNSMNSERAELGARSNRLEMVEARIDAQEVMATKVLSDNEDVDMEKAITNLSVQESVHNAALAVGARLIQTSLIDFLR</sequence>
<dbReference type="InterPro" id="IPR013384">
    <property type="entry name" value="Flagell_FlgL"/>
</dbReference>
<dbReference type="AlphaFoldDB" id="A0A7Y0PNM2"/>
<dbReference type="NCBIfam" id="TIGR02550">
    <property type="entry name" value="flagell_flgL"/>
    <property type="match status" value="1"/>
</dbReference>
<keyword evidence="6" id="KW-0282">Flagellum</keyword>
<evidence type="ECO:0000313" key="7">
    <source>
        <dbReference type="Proteomes" id="UP000588491"/>
    </source>
</evidence>
<dbReference type="Pfam" id="PF00669">
    <property type="entry name" value="Flagellin_N"/>
    <property type="match status" value="1"/>
</dbReference>